<comment type="subcellular location">
    <subcellularLocation>
        <location evidence="1">Membrane</location>
        <topology evidence="1">Multi-pass membrane protein</topology>
    </subcellularLocation>
</comment>
<evidence type="ECO:0000256" key="1">
    <source>
        <dbReference type="ARBA" id="ARBA00004141"/>
    </source>
</evidence>
<evidence type="ECO:0000313" key="6">
    <source>
        <dbReference type="EMBL" id="KKR86024.1"/>
    </source>
</evidence>
<gene>
    <name evidence="6" type="ORF">UU34_C0023G0004</name>
</gene>
<proteinExistence type="predicted"/>
<keyword evidence="2 5" id="KW-0812">Transmembrane</keyword>
<evidence type="ECO:0000256" key="3">
    <source>
        <dbReference type="ARBA" id="ARBA00022989"/>
    </source>
</evidence>
<protein>
    <submittedName>
        <fullName evidence="6">Phosphoribose diphosphate:decaprenyl-phosphate phosphoribosyltransferase</fullName>
    </submittedName>
</protein>
<dbReference type="PANTHER" id="PTHR11048:SF5">
    <property type="entry name" value="DECAPRENYL-PHOSPHATE PHOSPHORIBOSYLTRANSFERASE"/>
    <property type="match status" value="1"/>
</dbReference>
<dbReference type="GO" id="GO:0016757">
    <property type="term" value="F:glycosyltransferase activity"/>
    <property type="evidence" value="ECO:0007669"/>
    <property type="project" value="UniProtKB-KW"/>
</dbReference>
<dbReference type="GO" id="GO:0016765">
    <property type="term" value="F:transferase activity, transferring alkyl or aryl (other than methyl) groups"/>
    <property type="evidence" value="ECO:0007669"/>
    <property type="project" value="InterPro"/>
</dbReference>
<feature type="transmembrane region" description="Helical" evidence="5">
    <location>
        <begin position="122"/>
        <end position="140"/>
    </location>
</feature>
<dbReference type="Gene3D" id="1.10.357.140">
    <property type="entry name" value="UbiA prenyltransferase"/>
    <property type="match status" value="1"/>
</dbReference>
<keyword evidence="4 5" id="KW-0472">Membrane</keyword>
<name>A0A0G0UAK2_9BACT</name>
<dbReference type="Pfam" id="PF01040">
    <property type="entry name" value="UbiA"/>
    <property type="match status" value="1"/>
</dbReference>
<dbReference type="GO" id="GO:0009247">
    <property type="term" value="P:glycolipid biosynthetic process"/>
    <property type="evidence" value="ECO:0007669"/>
    <property type="project" value="TreeGrafter"/>
</dbReference>
<keyword evidence="6" id="KW-0328">Glycosyltransferase</keyword>
<dbReference type="InterPro" id="IPR044878">
    <property type="entry name" value="UbiA_sf"/>
</dbReference>
<dbReference type="InterPro" id="IPR000537">
    <property type="entry name" value="UbiA_prenyltransferase"/>
</dbReference>
<feature type="transmembrane region" description="Helical" evidence="5">
    <location>
        <begin position="305"/>
        <end position="323"/>
    </location>
</feature>
<organism evidence="6 7">
    <name type="scientific">Candidatus Curtissbacteria bacterium GW2011_GWA1_41_11</name>
    <dbReference type="NCBI Taxonomy" id="1618409"/>
    <lineage>
        <taxon>Bacteria</taxon>
        <taxon>Candidatus Curtissiibacteriota</taxon>
    </lineage>
</organism>
<feature type="transmembrane region" description="Helical" evidence="5">
    <location>
        <begin position="96"/>
        <end position="116"/>
    </location>
</feature>
<dbReference type="AlphaFoldDB" id="A0A0G0UAK2"/>
<feature type="transmembrane region" description="Helical" evidence="5">
    <location>
        <begin position="173"/>
        <end position="189"/>
    </location>
</feature>
<keyword evidence="3 5" id="KW-1133">Transmembrane helix</keyword>
<sequence length="335" mass="37756">MAQYDFTAKGPKVIWLPFWLFVSARPRQWLKNLALFGPLIFEGAFFDPEKLYLIILGFIIFSVVTSAIYIINDVIDIEKDKSHPYKKRRAIAAGKIHPFLALFASIIFLAIGLFIASSVSTFFGIAAAVYALLQIVYSLFLRSIILLDVMAIAGGFLLRIYAGAVLINAHVTVWFILTVVSLALFLAIGKRRSERTLLLAHRGKGLLTRKILAHYPDTLLDSLTVMFATATWLSYTMFTFLQPPPVGPQVLVIFGDFLPRTLLASKWLMLTVPFVIYGVMRYLFVIYEKKEGESPERVLLSDTPLLTSVVSWGVLVFLIIYAGEILPDRFTHLLR</sequence>
<evidence type="ECO:0000256" key="5">
    <source>
        <dbReference type="SAM" id="Phobius"/>
    </source>
</evidence>
<feature type="transmembrane region" description="Helical" evidence="5">
    <location>
        <begin position="52"/>
        <end position="75"/>
    </location>
</feature>
<dbReference type="InterPro" id="IPR039653">
    <property type="entry name" value="Prenyltransferase"/>
</dbReference>
<dbReference type="GO" id="GO:0005886">
    <property type="term" value="C:plasma membrane"/>
    <property type="evidence" value="ECO:0007669"/>
    <property type="project" value="TreeGrafter"/>
</dbReference>
<dbReference type="CDD" id="cd13963">
    <property type="entry name" value="PT_UbiA_2"/>
    <property type="match status" value="1"/>
</dbReference>
<evidence type="ECO:0000256" key="2">
    <source>
        <dbReference type="ARBA" id="ARBA00022692"/>
    </source>
</evidence>
<evidence type="ECO:0000313" key="7">
    <source>
        <dbReference type="Proteomes" id="UP000034854"/>
    </source>
</evidence>
<comment type="caution">
    <text evidence="6">The sequence shown here is derived from an EMBL/GenBank/DDBJ whole genome shotgun (WGS) entry which is preliminary data.</text>
</comment>
<dbReference type="PANTHER" id="PTHR11048">
    <property type="entry name" value="PRENYLTRANSFERASES"/>
    <property type="match status" value="1"/>
</dbReference>
<feature type="transmembrane region" description="Helical" evidence="5">
    <location>
        <begin position="219"/>
        <end position="241"/>
    </location>
</feature>
<feature type="transmembrane region" description="Helical" evidence="5">
    <location>
        <begin position="261"/>
        <end position="284"/>
    </location>
</feature>
<evidence type="ECO:0000256" key="4">
    <source>
        <dbReference type="ARBA" id="ARBA00023136"/>
    </source>
</evidence>
<reference evidence="6 7" key="1">
    <citation type="journal article" date="2015" name="Nature">
        <title>rRNA introns, odd ribosomes, and small enigmatic genomes across a large radiation of phyla.</title>
        <authorList>
            <person name="Brown C.T."/>
            <person name="Hug L.A."/>
            <person name="Thomas B.C."/>
            <person name="Sharon I."/>
            <person name="Castelle C.J."/>
            <person name="Singh A."/>
            <person name="Wilkins M.J."/>
            <person name="Williams K.H."/>
            <person name="Banfield J.F."/>
        </authorList>
    </citation>
    <scope>NUCLEOTIDE SEQUENCE [LARGE SCALE GENOMIC DNA]</scope>
</reference>
<accession>A0A0G0UAK2</accession>
<dbReference type="Proteomes" id="UP000034854">
    <property type="component" value="Unassembled WGS sequence"/>
</dbReference>
<keyword evidence="6" id="KW-0808">Transferase</keyword>
<feature type="transmembrane region" description="Helical" evidence="5">
    <location>
        <begin position="145"/>
        <end position="167"/>
    </location>
</feature>
<dbReference type="EMBL" id="LCAG01000023">
    <property type="protein sequence ID" value="KKR86024.1"/>
    <property type="molecule type" value="Genomic_DNA"/>
</dbReference>